<sequence>MSIIIACTGIAALCAAFAKWRSSGRKTPFASIAVLYGAALFIDVWSALDLPLPSVARWISQMSRPIADTVYGWLK</sequence>
<feature type="transmembrane region" description="Helical" evidence="1">
    <location>
        <begin position="28"/>
        <end position="48"/>
    </location>
</feature>
<accession>A0ABW0LV61</accession>
<keyword evidence="1" id="KW-0472">Membrane</keyword>
<organism evidence="2 3">
    <name type="scientific">Cohnella suwonensis</name>
    <dbReference type="NCBI Taxonomy" id="696072"/>
    <lineage>
        <taxon>Bacteria</taxon>
        <taxon>Bacillati</taxon>
        <taxon>Bacillota</taxon>
        <taxon>Bacilli</taxon>
        <taxon>Bacillales</taxon>
        <taxon>Paenibacillaceae</taxon>
        <taxon>Cohnella</taxon>
    </lineage>
</organism>
<gene>
    <name evidence="2" type="ORF">ACFPPD_12815</name>
</gene>
<keyword evidence="3" id="KW-1185">Reference proteome</keyword>
<keyword evidence="1" id="KW-0812">Transmembrane</keyword>
<comment type="caution">
    <text evidence="2">The sequence shown here is derived from an EMBL/GenBank/DDBJ whole genome shotgun (WGS) entry which is preliminary data.</text>
</comment>
<dbReference type="RefSeq" id="WP_209745084.1">
    <property type="nucleotide sequence ID" value="NZ_JBHSMH010000041.1"/>
</dbReference>
<dbReference type="Proteomes" id="UP001596105">
    <property type="component" value="Unassembled WGS sequence"/>
</dbReference>
<dbReference type="EMBL" id="JBHSMH010000041">
    <property type="protein sequence ID" value="MFC5469608.1"/>
    <property type="molecule type" value="Genomic_DNA"/>
</dbReference>
<evidence type="ECO:0000313" key="2">
    <source>
        <dbReference type="EMBL" id="MFC5469608.1"/>
    </source>
</evidence>
<evidence type="ECO:0000256" key="1">
    <source>
        <dbReference type="SAM" id="Phobius"/>
    </source>
</evidence>
<reference evidence="3" key="1">
    <citation type="journal article" date="2019" name="Int. J. Syst. Evol. Microbiol.">
        <title>The Global Catalogue of Microorganisms (GCM) 10K type strain sequencing project: providing services to taxonomists for standard genome sequencing and annotation.</title>
        <authorList>
            <consortium name="The Broad Institute Genomics Platform"/>
            <consortium name="The Broad Institute Genome Sequencing Center for Infectious Disease"/>
            <person name="Wu L."/>
            <person name="Ma J."/>
        </authorList>
    </citation>
    <scope>NUCLEOTIDE SEQUENCE [LARGE SCALE GENOMIC DNA]</scope>
    <source>
        <strain evidence="3">CCUG 57113</strain>
    </source>
</reference>
<proteinExistence type="predicted"/>
<protein>
    <submittedName>
        <fullName evidence="2">Uncharacterized protein</fullName>
    </submittedName>
</protein>
<keyword evidence="1" id="KW-1133">Transmembrane helix</keyword>
<evidence type="ECO:0000313" key="3">
    <source>
        <dbReference type="Proteomes" id="UP001596105"/>
    </source>
</evidence>
<name>A0ABW0LV61_9BACL</name>